<evidence type="ECO:0000313" key="3">
    <source>
        <dbReference type="EMBL" id="RAJ27052.1"/>
    </source>
</evidence>
<dbReference type="SUPFAM" id="SSF48452">
    <property type="entry name" value="TPR-like"/>
    <property type="match status" value="1"/>
</dbReference>
<comment type="caution">
    <text evidence="3">The sequence shown here is derived from an EMBL/GenBank/DDBJ whole genome shotgun (WGS) entry which is preliminary data.</text>
</comment>
<evidence type="ECO:0000256" key="2">
    <source>
        <dbReference type="SAM" id="SignalP"/>
    </source>
</evidence>
<dbReference type="AlphaFoldDB" id="A0A327SF66"/>
<feature type="repeat" description="TPR" evidence="1">
    <location>
        <begin position="395"/>
        <end position="428"/>
    </location>
</feature>
<dbReference type="PROSITE" id="PS50005">
    <property type="entry name" value="TPR"/>
    <property type="match status" value="4"/>
</dbReference>
<feature type="chain" id="PRO_5016237945" evidence="2">
    <location>
        <begin position="37"/>
        <end position="585"/>
    </location>
</feature>
<feature type="repeat" description="TPR" evidence="1">
    <location>
        <begin position="176"/>
        <end position="209"/>
    </location>
</feature>
<dbReference type="SMART" id="SM00028">
    <property type="entry name" value="TPR"/>
    <property type="match status" value="6"/>
</dbReference>
<feature type="repeat" description="TPR" evidence="1">
    <location>
        <begin position="69"/>
        <end position="102"/>
    </location>
</feature>
<dbReference type="EMBL" id="QLLR01000021">
    <property type="protein sequence ID" value="RAJ27052.1"/>
    <property type="molecule type" value="Genomic_DNA"/>
</dbReference>
<dbReference type="Proteomes" id="UP000249754">
    <property type="component" value="Unassembled WGS sequence"/>
</dbReference>
<dbReference type="Gene3D" id="1.25.40.10">
    <property type="entry name" value="Tetratricopeptide repeat domain"/>
    <property type="match status" value="2"/>
</dbReference>
<name>A0A327SF66_9SPHI</name>
<keyword evidence="2" id="KW-0732">Signal</keyword>
<dbReference type="Pfam" id="PF13432">
    <property type="entry name" value="TPR_16"/>
    <property type="match status" value="1"/>
</dbReference>
<dbReference type="PANTHER" id="PTHR12558:SF13">
    <property type="entry name" value="CELL DIVISION CYCLE PROTEIN 27 HOMOLOG"/>
    <property type="match status" value="1"/>
</dbReference>
<dbReference type="PROSITE" id="PS50293">
    <property type="entry name" value="TPR_REGION"/>
    <property type="match status" value="1"/>
</dbReference>
<proteinExistence type="predicted"/>
<feature type="signal peptide" evidence="2">
    <location>
        <begin position="1"/>
        <end position="36"/>
    </location>
</feature>
<gene>
    <name evidence="3" type="ORF">LY11_03630</name>
</gene>
<feature type="repeat" description="TPR" evidence="1">
    <location>
        <begin position="531"/>
        <end position="563"/>
    </location>
</feature>
<dbReference type="InterPro" id="IPR019734">
    <property type="entry name" value="TPR_rpt"/>
</dbReference>
<organism evidence="3 4">
    <name type="scientific">Pedobacter cryoconitis</name>
    <dbReference type="NCBI Taxonomy" id="188932"/>
    <lineage>
        <taxon>Bacteria</taxon>
        <taxon>Pseudomonadati</taxon>
        <taxon>Bacteroidota</taxon>
        <taxon>Sphingobacteriia</taxon>
        <taxon>Sphingobacteriales</taxon>
        <taxon>Sphingobacteriaceae</taxon>
        <taxon>Pedobacter</taxon>
    </lineage>
</organism>
<accession>A0A327SF66</accession>
<dbReference type="SUPFAM" id="SSF81901">
    <property type="entry name" value="HCP-like"/>
    <property type="match status" value="2"/>
</dbReference>
<dbReference type="STRING" id="188932.AY601_4441"/>
<dbReference type="Pfam" id="PF13181">
    <property type="entry name" value="TPR_8"/>
    <property type="match status" value="1"/>
</dbReference>
<evidence type="ECO:0000256" key="1">
    <source>
        <dbReference type="PROSITE-ProRule" id="PRU00339"/>
    </source>
</evidence>
<keyword evidence="1" id="KW-0802">TPR repeat</keyword>
<sequence length="585" mass="64665">MQASLPLKSNRKRMKMTKKAITLSLGLVVMGSASFAQNLSDAKKAIDAEQYAKATSMLKSLVSSQAGKGENYFNLGDVYLHNEYVDSAKAVFTKGIAADPKFALNYVGLGHVDLATNNAASAKTNFDKAIGLASKKDHTPYLYIGKAYLEQDKPDFAAALTNLTKADEVDAADKDPETFLALGDLYAAQKKNSEALSNYLRALNINEGLVRAKVQIGRMYKESRAFPESETQLKEVITADPNYGPAYREIAELYMQWANFEPAHYDEKSKQALENYKKYMDLTDKSFDTRLRYAQFLFYAKDFKALETETADIAKLYPNNQKTLVINRLQAYSAAENKSPESLKLLTDFFAKNPDTSRLIAADYLYLGKAQLVAGQDSLALKSIRTAIAKDSTNIEALEDVGKALYTNKKYDQAAAVYKDAIKLNPNGKGSLTNYYYLASADYFDYANKDKDKKNPSKTILVEADSALAHLNKVSPEFTLAYIMRGRVAGYMDDQTNPKGLRAPFYQAYIDLVTVTKPELGAAEAEKRNLVEAYTNLGFFYSPTDKAKATELFNKALVIDPANANAQTGLKQLAAPAAKAPSKKK</sequence>
<protein>
    <submittedName>
        <fullName evidence="3">Tetratricopeptide repeat protein</fullName>
    </submittedName>
</protein>
<evidence type="ECO:0000313" key="4">
    <source>
        <dbReference type="Proteomes" id="UP000249754"/>
    </source>
</evidence>
<dbReference type="InterPro" id="IPR011990">
    <property type="entry name" value="TPR-like_helical_dom_sf"/>
</dbReference>
<dbReference type="PANTHER" id="PTHR12558">
    <property type="entry name" value="CELL DIVISION CYCLE 16,23,27"/>
    <property type="match status" value="1"/>
</dbReference>
<reference evidence="3 4" key="1">
    <citation type="submission" date="2018-06" db="EMBL/GenBank/DDBJ databases">
        <title>Genomic Encyclopedia of Archaeal and Bacterial Type Strains, Phase II (KMG-II): from individual species to whole genera.</title>
        <authorList>
            <person name="Goeker M."/>
        </authorList>
    </citation>
    <scope>NUCLEOTIDE SEQUENCE [LARGE SCALE GENOMIC DNA]</scope>
    <source>
        <strain evidence="3 4">DSM 14825</strain>
    </source>
</reference>